<dbReference type="SUPFAM" id="SSF111369">
    <property type="entry name" value="HlyD-like secretion proteins"/>
    <property type="match status" value="1"/>
</dbReference>
<dbReference type="Gene3D" id="2.40.50.100">
    <property type="match status" value="1"/>
</dbReference>
<evidence type="ECO:0000256" key="8">
    <source>
        <dbReference type="SAM" id="Phobius"/>
    </source>
</evidence>
<feature type="coiled-coil region" evidence="7">
    <location>
        <begin position="497"/>
        <end position="524"/>
    </location>
</feature>
<dbReference type="GO" id="GO:0016020">
    <property type="term" value="C:membrane"/>
    <property type="evidence" value="ECO:0007669"/>
    <property type="project" value="InterPro"/>
</dbReference>
<keyword evidence="4 8" id="KW-0812">Transmembrane</keyword>
<dbReference type="PANTHER" id="PTHR13325">
    <property type="entry name" value="PROTEASE M50 MEMBRANE-BOUND TRANSCRIPTION FACTOR SITE 2 PROTEASE"/>
    <property type="match status" value="1"/>
</dbReference>
<feature type="transmembrane region" description="Helical" evidence="8">
    <location>
        <begin position="279"/>
        <end position="298"/>
    </location>
</feature>
<comment type="subcellular location">
    <subcellularLocation>
        <location evidence="2">Endomembrane system</location>
        <topology evidence="2">Multi-pass membrane protein</topology>
    </subcellularLocation>
</comment>
<dbReference type="Gene3D" id="1.10.287.470">
    <property type="entry name" value="Helix hairpin bin"/>
    <property type="match status" value="1"/>
</dbReference>
<feature type="transmembrane region" description="Helical" evidence="8">
    <location>
        <begin position="419"/>
        <end position="438"/>
    </location>
</feature>
<evidence type="ECO:0000256" key="5">
    <source>
        <dbReference type="ARBA" id="ARBA00022989"/>
    </source>
</evidence>
<accession>A0A5B1CBH5</accession>
<protein>
    <submittedName>
        <fullName evidence="10">HlyD family secretion protein</fullName>
    </submittedName>
</protein>
<evidence type="ECO:0000256" key="4">
    <source>
        <dbReference type="ARBA" id="ARBA00022692"/>
    </source>
</evidence>
<dbReference type="EMBL" id="VRLW01000001">
    <property type="protein sequence ID" value="KAA1257581.1"/>
    <property type="molecule type" value="Genomic_DNA"/>
</dbReference>
<feature type="transmembrane region" description="Helical" evidence="8">
    <location>
        <begin position="183"/>
        <end position="201"/>
    </location>
</feature>
<comment type="similarity">
    <text evidence="3">Belongs to the peptidase M50B family.</text>
</comment>
<dbReference type="PANTHER" id="PTHR13325:SF3">
    <property type="entry name" value="MEMBRANE-BOUND TRANSCRIPTION FACTOR SITE-2 PROTEASE"/>
    <property type="match status" value="1"/>
</dbReference>
<feature type="domain" description="Peptidase M50" evidence="9">
    <location>
        <begin position="195"/>
        <end position="340"/>
    </location>
</feature>
<dbReference type="InterPro" id="IPR001193">
    <property type="entry name" value="MBTPS2"/>
</dbReference>
<comment type="cofactor">
    <cofactor evidence="1">
        <name>Zn(2+)</name>
        <dbReference type="ChEBI" id="CHEBI:29105"/>
    </cofactor>
</comment>
<dbReference type="Pfam" id="PF02163">
    <property type="entry name" value="Peptidase_M50"/>
    <property type="match status" value="1"/>
</dbReference>
<dbReference type="GO" id="GO:0012505">
    <property type="term" value="C:endomembrane system"/>
    <property type="evidence" value="ECO:0007669"/>
    <property type="project" value="UniProtKB-SubCell"/>
</dbReference>
<dbReference type="GO" id="GO:0031293">
    <property type="term" value="P:membrane protein intracellular domain proteolysis"/>
    <property type="evidence" value="ECO:0007669"/>
    <property type="project" value="TreeGrafter"/>
</dbReference>
<feature type="transmembrane region" description="Helical" evidence="8">
    <location>
        <begin position="147"/>
        <end position="171"/>
    </location>
</feature>
<evidence type="ECO:0000313" key="11">
    <source>
        <dbReference type="Proteomes" id="UP000322699"/>
    </source>
</evidence>
<keyword evidence="7" id="KW-0175">Coiled coil</keyword>
<keyword evidence="11" id="KW-1185">Reference proteome</keyword>
<evidence type="ECO:0000259" key="9">
    <source>
        <dbReference type="Pfam" id="PF02163"/>
    </source>
</evidence>
<dbReference type="GO" id="GO:0005737">
    <property type="term" value="C:cytoplasm"/>
    <property type="evidence" value="ECO:0007669"/>
    <property type="project" value="TreeGrafter"/>
</dbReference>
<evidence type="ECO:0000313" key="10">
    <source>
        <dbReference type="EMBL" id="KAA1257581.1"/>
    </source>
</evidence>
<dbReference type="AlphaFoldDB" id="A0A5B1CBH5"/>
<dbReference type="Proteomes" id="UP000322699">
    <property type="component" value="Unassembled WGS sequence"/>
</dbReference>
<keyword evidence="6 8" id="KW-0472">Membrane</keyword>
<organism evidence="10 11">
    <name type="scientific">Rubripirellula obstinata</name>
    <dbReference type="NCBI Taxonomy" id="406547"/>
    <lineage>
        <taxon>Bacteria</taxon>
        <taxon>Pseudomonadati</taxon>
        <taxon>Planctomycetota</taxon>
        <taxon>Planctomycetia</taxon>
        <taxon>Pirellulales</taxon>
        <taxon>Pirellulaceae</taxon>
        <taxon>Rubripirellula</taxon>
    </lineage>
</organism>
<feature type="transmembrane region" description="Helical" evidence="8">
    <location>
        <begin position="354"/>
        <end position="374"/>
    </location>
</feature>
<evidence type="ECO:0000256" key="2">
    <source>
        <dbReference type="ARBA" id="ARBA00004127"/>
    </source>
</evidence>
<reference evidence="10 11" key="1">
    <citation type="submission" date="2019-08" db="EMBL/GenBank/DDBJ databases">
        <title>Deep-cultivation of Planctomycetes and their phenomic and genomic characterization uncovers novel biology.</title>
        <authorList>
            <person name="Wiegand S."/>
            <person name="Jogler M."/>
            <person name="Boedeker C."/>
            <person name="Pinto D."/>
            <person name="Vollmers J."/>
            <person name="Rivas-Marin E."/>
            <person name="Kohn T."/>
            <person name="Peeters S.H."/>
            <person name="Heuer A."/>
            <person name="Rast P."/>
            <person name="Oberbeckmann S."/>
            <person name="Bunk B."/>
            <person name="Jeske O."/>
            <person name="Meyerdierks A."/>
            <person name="Storesund J.E."/>
            <person name="Kallscheuer N."/>
            <person name="Luecker S."/>
            <person name="Lage O.M."/>
            <person name="Pohl T."/>
            <person name="Merkel B.J."/>
            <person name="Hornburger P."/>
            <person name="Mueller R.-W."/>
            <person name="Bruemmer F."/>
            <person name="Labrenz M."/>
            <person name="Spormann A.M."/>
            <person name="Op Den Camp H."/>
            <person name="Overmann J."/>
            <person name="Amann R."/>
            <person name="Jetten M.S.M."/>
            <person name="Mascher T."/>
            <person name="Medema M.H."/>
            <person name="Devos D.P."/>
            <person name="Kaster A.-K."/>
            <person name="Ovreas L."/>
            <person name="Rohde M."/>
            <person name="Galperin M.Y."/>
            <person name="Jogler C."/>
        </authorList>
    </citation>
    <scope>NUCLEOTIDE SEQUENCE [LARGE SCALE GENOMIC DNA]</scope>
    <source>
        <strain evidence="10 11">LF1</strain>
    </source>
</reference>
<evidence type="ECO:0000256" key="1">
    <source>
        <dbReference type="ARBA" id="ARBA00001947"/>
    </source>
</evidence>
<comment type="caution">
    <text evidence="10">The sequence shown here is derived from an EMBL/GenBank/DDBJ whole genome shotgun (WGS) entry which is preliminary data.</text>
</comment>
<feature type="transmembrane region" description="Helical" evidence="8">
    <location>
        <begin position="251"/>
        <end position="273"/>
    </location>
</feature>
<keyword evidence="5 8" id="KW-1133">Transmembrane helix</keyword>
<evidence type="ECO:0000256" key="7">
    <source>
        <dbReference type="SAM" id="Coils"/>
    </source>
</evidence>
<gene>
    <name evidence="10" type="ORF">LF1_00680</name>
</gene>
<evidence type="ECO:0000256" key="6">
    <source>
        <dbReference type="ARBA" id="ARBA00023136"/>
    </source>
</evidence>
<dbReference type="GO" id="GO:0004222">
    <property type="term" value="F:metalloendopeptidase activity"/>
    <property type="evidence" value="ECO:0007669"/>
    <property type="project" value="InterPro"/>
</dbReference>
<name>A0A5B1CBH5_9BACT</name>
<evidence type="ECO:0000256" key="3">
    <source>
        <dbReference type="ARBA" id="ARBA00007931"/>
    </source>
</evidence>
<sequence length="721" mass="78967">MHRDPNTLDLSQQKLCLASDLKFWPIHQRGELVYRIEIPKLHKFFRVGYEEYVLLSLLDGKTTLPQACGLAAAKLGKRAPTTSDATTIARWLIANELAHLPSVPSPSRTVKRSSDHGVLKSLGKWNPFWIKVPLAGSTLIIDRASRFMSALFCRAATLVGVLLIAAAMVVLASHWAEFSASSAALYLPGNWFGILVAWVVLKVVHEFAHAVACRRLGGEVYEAGMVFVLLAPLAYVDVSSCWRMNSRWARIAVASAGMYVELLIAAIAVFAWLAAPSDAARFLLFQVIVTAGVSTLLFNANVLMRFDGYFILADLIDVPNLAAEGSASVRRSLAWILTGKDSNQPTLGSWRQPFVLFYGIAAILWRVVVCTTLFMAASAMFSGAGIVIAMLGMGLWLGPPIKVIVDAIRRQLADGVFASLRPLLIGTGLLVAIGWLVIVCPVPTSIGAPAVVQFLPETVVRAQAAGFVRVIHVGDGENVKQGQVLLDLENHQLTNRLASMELTRQQNEIRLRQATEEHDSASEQLIRRNQISLDEQLMPLRRQVAALKVLAPRSGRVIAPMLSQRIGDYTEEGESMLIVAADTDKEIVAVIGQEVVEDSRSYLGQQIRILDAGGQSLRGRLERIEPRATDRLPSPAMAVTEGGSLAVRRADFGDNDAKEDVASMRLIEPAFRGRVSLHGKTAMEIPAGTRVTALLGYHAESLASRWKNRIRELWFQVQRAN</sequence>
<proteinExistence type="inferred from homology"/>
<feature type="transmembrane region" description="Helical" evidence="8">
    <location>
        <begin position="380"/>
        <end position="398"/>
    </location>
</feature>
<dbReference type="InterPro" id="IPR008915">
    <property type="entry name" value="Peptidase_M50"/>
</dbReference>